<organism evidence="2 3">
    <name type="scientific">Sinorhizobium medicae (strain WSM419)</name>
    <name type="common">Ensifer medicae</name>
    <dbReference type="NCBI Taxonomy" id="366394"/>
    <lineage>
        <taxon>Bacteria</taxon>
        <taxon>Pseudomonadati</taxon>
        <taxon>Pseudomonadota</taxon>
        <taxon>Alphaproteobacteria</taxon>
        <taxon>Hyphomicrobiales</taxon>
        <taxon>Rhizobiaceae</taxon>
        <taxon>Sinorhizobium/Ensifer group</taxon>
        <taxon>Sinorhizobium</taxon>
    </lineage>
</organism>
<dbReference type="InterPro" id="IPR038726">
    <property type="entry name" value="PDDEXK_AddAB-type"/>
</dbReference>
<dbReference type="Proteomes" id="UP000001108">
    <property type="component" value="Plasmid pSMED02"/>
</dbReference>
<feature type="domain" description="PD-(D/E)XK endonuclease-like" evidence="1">
    <location>
        <begin position="570"/>
        <end position="749"/>
    </location>
</feature>
<dbReference type="InterPro" id="IPR027417">
    <property type="entry name" value="P-loop_NTPase"/>
</dbReference>
<dbReference type="KEGG" id="smd:Smed_5441"/>
<geneLocation type="plasmid" evidence="2 3">
    <name>pSMED02</name>
</geneLocation>
<dbReference type="InterPro" id="IPR011604">
    <property type="entry name" value="PDDEXK-like_dom_sf"/>
</dbReference>
<dbReference type="EMBL" id="CP000740">
    <property type="protein sequence ID" value="ABR64203.1"/>
    <property type="molecule type" value="Genomic_DNA"/>
</dbReference>
<gene>
    <name evidence="2" type="ordered locus">Smed_5441</name>
</gene>
<dbReference type="AlphaFoldDB" id="A6UKM3"/>
<dbReference type="PATRIC" id="fig|366394.8.peg.1932"/>
<protein>
    <recommendedName>
        <fullName evidence="1">PD-(D/E)XK endonuclease-like domain-containing protein</fullName>
    </recommendedName>
</protein>
<dbReference type="eggNOG" id="COG2887">
    <property type="taxonomic scope" value="Bacteria"/>
</dbReference>
<sequence length="853" mass="91845">MRLSPFETRSPTTGAERPITPDLLASTFLAPRAASHELADILQDFDAPWSNSYAVDPDEVSQHIAAALRQLALATSGLSVEAINLSNLPDGRARQHLAALKSLWERMGDALPEDLHIARHVLGCSIDDALESLPIIGGPCPFESRAESALREHLSMLFGTVPGPANPTLADGALGHVQQHLLATSPPVAPDDTLQVFGLRDPREEIAFAAARAQALIRQGYRAQDIGLLVPDDPAYQLAIEPAFTRVGLQLSGMAAPLSLRDHAGEFLTNLLAIMRGPAPRMALASICISPLTQWPADAGRDFASEYIENGWSRAARAYNGLGAKIFDELRPVSTPGQLIARLCSIANELFDPAQLMPRINALRPLLRGEYIDWSSLARVVAPAALTPDEEGRFVEGVSVFSETALPWRSVRHLIVAGAAGTYWPRPVAANPFFTESEIVMIEGATNLKLPSRRQTLARRLELFRRQLGVATDGITLTASARDLEGKQLAPTTGLSLIARALGANDAEALIADAVDHAQSSQTHGGAITSDAHWDEENTRPVLPEGSEIGIPGDPFALGKAADGATKPQSPSRLETMLVSPLAWLLGEIGAEDRTWAPELLDVLTLGKLVHSTLETLFPEGASGLDETAIRVAFPAAFETAITQSAPWLVGDNWVSERTNLARETLEAALNWGRFLIDNGARVRRVETLLSGAYHHLSINGRADCLLELADDRIMVVDHKRSSSSSRRKRMEAAADLQVELYRRMIPTTPEFAQVTSDRIVTAYHCTLDGRVVTGPEGKGLKGVVTVNGQIGSTANEIVSGHIKTLSKGRLALNLVSDSQKFETGLGIKPYALDNPLVAAFLLPDPSQEDANV</sequence>
<dbReference type="HOGENOM" id="CLU_334605_0_0_5"/>
<accession>A6UKM3</accession>
<dbReference type="OrthoDB" id="5401254at2"/>
<dbReference type="SUPFAM" id="SSF52540">
    <property type="entry name" value="P-loop containing nucleoside triphosphate hydrolases"/>
    <property type="match status" value="1"/>
</dbReference>
<dbReference type="Gene3D" id="3.40.50.300">
    <property type="entry name" value="P-loop containing nucleotide triphosphate hydrolases"/>
    <property type="match status" value="1"/>
</dbReference>
<evidence type="ECO:0000259" key="1">
    <source>
        <dbReference type="Pfam" id="PF12705"/>
    </source>
</evidence>
<evidence type="ECO:0000313" key="2">
    <source>
        <dbReference type="EMBL" id="ABR64203.1"/>
    </source>
</evidence>
<reference evidence="2 3" key="2">
    <citation type="journal article" date="2010" name="Stand. Genomic Sci.">
        <title>Complete genome sequence of the Medicago microsymbiont Ensifer (Sinorhizobium) medicae strain WSM419.</title>
        <authorList>
            <person name="Reeve W."/>
            <person name="Chain P."/>
            <person name="O'Hara G."/>
            <person name="Ardley J."/>
            <person name="Nandesena K."/>
            <person name="Brau L."/>
            <person name="Tiwari R."/>
            <person name="Malfatti S."/>
            <person name="Kiss H."/>
            <person name="Lapidus A."/>
            <person name="Copeland A."/>
            <person name="Nolan M."/>
            <person name="Land M."/>
            <person name="Hauser L."/>
            <person name="Chang Y.J."/>
            <person name="Ivanova N."/>
            <person name="Mavromatis K."/>
            <person name="Markowitz V."/>
            <person name="Kyrpides N."/>
            <person name="Gollagher M."/>
            <person name="Yates R."/>
            <person name="Dilworth M."/>
            <person name="Howieson J."/>
        </authorList>
    </citation>
    <scope>NUCLEOTIDE SEQUENCE [LARGE SCALE GENOMIC DNA]</scope>
    <source>
        <strain evidence="2 3">WSM419</strain>
        <plasmid evidence="3">Plasmid pSMED02</plasmid>
    </source>
</reference>
<proteinExistence type="predicted"/>
<evidence type="ECO:0000313" key="3">
    <source>
        <dbReference type="Proteomes" id="UP000001108"/>
    </source>
</evidence>
<keyword evidence="2" id="KW-0614">Plasmid</keyword>
<dbReference type="Pfam" id="PF12705">
    <property type="entry name" value="PDDEXK_1"/>
    <property type="match status" value="1"/>
</dbReference>
<dbReference type="Gene3D" id="3.90.320.10">
    <property type="match status" value="1"/>
</dbReference>
<reference evidence="3" key="1">
    <citation type="submission" date="2007-06" db="EMBL/GenBank/DDBJ databases">
        <title>Complete sequence of Sinorhizobium medicae WSM419 plasmid pSMED02.</title>
        <authorList>
            <consortium name="US DOE Joint Genome Institute"/>
            <person name="Copeland A."/>
            <person name="Lucas S."/>
            <person name="Lapidus A."/>
            <person name="Barry K."/>
            <person name="Glavina del Rio T."/>
            <person name="Dalin E."/>
            <person name="Tice H."/>
            <person name="Pitluck S."/>
            <person name="Chain P."/>
            <person name="Malfatti S."/>
            <person name="Shin M."/>
            <person name="Vergez L."/>
            <person name="Schmutz J."/>
            <person name="Larimer F."/>
            <person name="Land M."/>
            <person name="Hauser L."/>
            <person name="Kyrpides N."/>
            <person name="Mikhailova N."/>
            <person name="Reeve W.G."/>
            <person name="Richardson P."/>
        </authorList>
    </citation>
    <scope>NUCLEOTIDE SEQUENCE [LARGE SCALE GENOMIC DNA]</scope>
    <source>
        <strain evidence="3">WSM419</strain>
        <plasmid evidence="3">Plasmid pSMED02</plasmid>
    </source>
</reference>
<name>A6UKM3_SINMW</name>